<dbReference type="EMBL" id="KZ293678">
    <property type="protein sequence ID" value="PBK87460.1"/>
    <property type="molecule type" value="Genomic_DNA"/>
</dbReference>
<accession>A0A2H3D056</accession>
<reference evidence="2" key="1">
    <citation type="journal article" date="2017" name="Nat. Ecol. Evol.">
        <title>Genome expansion and lineage-specific genetic innovations in the forest pathogenic fungi Armillaria.</title>
        <authorList>
            <person name="Sipos G."/>
            <person name="Prasanna A.N."/>
            <person name="Walter M.C."/>
            <person name="O'Connor E."/>
            <person name="Balint B."/>
            <person name="Krizsan K."/>
            <person name="Kiss B."/>
            <person name="Hess J."/>
            <person name="Varga T."/>
            <person name="Slot J."/>
            <person name="Riley R."/>
            <person name="Boka B."/>
            <person name="Rigling D."/>
            <person name="Barry K."/>
            <person name="Lee J."/>
            <person name="Mihaltcheva S."/>
            <person name="LaButti K."/>
            <person name="Lipzen A."/>
            <person name="Waldron R."/>
            <person name="Moloney N.M."/>
            <person name="Sperisen C."/>
            <person name="Kredics L."/>
            <person name="Vagvoelgyi C."/>
            <person name="Patrignani A."/>
            <person name="Fitzpatrick D."/>
            <person name="Nagy I."/>
            <person name="Doyle S."/>
            <person name="Anderson J.B."/>
            <person name="Grigoriev I.V."/>
            <person name="Gueldener U."/>
            <person name="Muensterkoetter M."/>
            <person name="Nagy L.G."/>
        </authorList>
    </citation>
    <scope>NUCLEOTIDE SEQUENCE [LARGE SCALE GENOMIC DNA]</scope>
    <source>
        <strain evidence="2">Ar21-2</strain>
    </source>
</reference>
<evidence type="ECO:0000313" key="1">
    <source>
        <dbReference type="EMBL" id="PBK87460.1"/>
    </source>
</evidence>
<name>A0A2H3D056_ARMGA</name>
<feature type="non-terminal residue" evidence="1">
    <location>
        <position position="173"/>
    </location>
</feature>
<keyword evidence="2" id="KW-1185">Reference proteome</keyword>
<protein>
    <submittedName>
        <fullName evidence="1">Uncharacterized protein</fullName>
    </submittedName>
</protein>
<dbReference type="InParanoid" id="A0A2H3D056"/>
<dbReference type="AlphaFoldDB" id="A0A2H3D056"/>
<evidence type="ECO:0000313" key="2">
    <source>
        <dbReference type="Proteomes" id="UP000217790"/>
    </source>
</evidence>
<sequence>MSWLEGVLQSQLALRSRPNDDMACSAKLSTFFSDVIIFENSNNLNAVHCHVVLSVLAVAVKAIGVKTLCVANGLQISEFSGNFSSHERHDQVLQALMFSRSEALFEHQTAYAGAETRIGVSYQDPGEYLRNPDPKIPKIVLFCLDKHFANFVDLSGLDQGSANFRQFVWTNGS</sequence>
<proteinExistence type="predicted"/>
<organism evidence="1 2">
    <name type="scientific">Armillaria gallica</name>
    <name type="common">Bulbous honey fungus</name>
    <name type="synonym">Armillaria bulbosa</name>
    <dbReference type="NCBI Taxonomy" id="47427"/>
    <lineage>
        <taxon>Eukaryota</taxon>
        <taxon>Fungi</taxon>
        <taxon>Dikarya</taxon>
        <taxon>Basidiomycota</taxon>
        <taxon>Agaricomycotina</taxon>
        <taxon>Agaricomycetes</taxon>
        <taxon>Agaricomycetidae</taxon>
        <taxon>Agaricales</taxon>
        <taxon>Marasmiineae</taxon>
        <taxon>Physalacriaceae</taxon>
        <taxon>Armillaria</taxon>
    </lineage>
</organism>
<dbReference type="Proteomes" id="UP000217790">
    <property type="component" value="Unassembled WGS sequence"/>
</dbReference>
<gene>
    <name evidence="1" type="ORF">ARMGADRAFT_1065987</name>
</gene>